<organism evidence="8 9">
    <name type="scientific">Alkalicoccus luteus</name>
    <dbReference type="NCBI Taxonomy" id="1237094"/>
    <lineage>
        <taxon>Bacteria</taxon>
        <taxon>Bacillati</taxon>
        <taxon>Bacillota</taxon>
        <taxon>Bacilli</taxon>
        <taxon>Bacillales</taxon>
        <taxon>Bacillaceae</taxon>
        <taxon>Alkalicoccus</taxon>
    </lineage>
</organism>
<dbReference type="SFLD" id="SFLDG00180">
    <property type="entry name" value="muconate_cycloisomerase"/>
    <property type="match status" value="1"/>
</dbReference>
<dbReference type="AlphaFoldDB" id="A0A969TV04"/>
<dbReference type="Pfam" id="PF13378">
    <property type="entry name" value="MR_MLE_C"/>
    <property type="match status" value="1"/>
</dbReference>
<evidence type="ECO:0000313" key="9">
    <source>
        <dbReference type="Proteomes" id="UP000752012"/>
    </source>
</evidence>
<accession>A0A969TV04</accession>
<comment type="caution">
    <text evidence="8">The sequence shown here is derived from an EMBL/GenBank/DDBJ whole genome shotgun (WGS) entry which is preliminary data.</text>
</comment>
<keyword evidence="9" id="KW-1185">Reference proteome</keyword>
<dbReference type="InterPro" id="IPR029017">
    <property type="entry name" value="Enolase-like_N"/>
</dbReference>
<evidence type="ECO:0000256" key="4">
    <source>
        <dbReference type="ARBA" id="ARBA00023239"/>
    </source>
</evidence>
<dbReference type="Gene3D" id="3.30.390.10">
    <property type="entry name" value="Enolase-like, N-terminal domain"/>
    <property type="match status" value="1"/>
</dbReference>
<dbReference type="InterPro" id="IPR036849">
    <property type="entry name" value="Enolase-like_C_sf"/>
</dbReference>
<gene>
    <name evidence="8" type="primary">menC</name>
    <name evidence="8" type="ORF">HCN83_07890</name>
</gene>
<dbReference type="GO" id="GO:0009234">
    <property type="term" value="P:menaquinone biosynthetic process"/>
    <property type="evidence" value="ECO:0007669"/>
    <property type="project" value="UniProtKB-UniRule"/>
</dbReference>
<dbReference type="SUPFAM" id="SSF54826">
    <property type="entry name" value="Enolase N-terminal domain-like"/>
    <property type="match status" value="1"/>
</dbReference>
<dbReference type="InterPro" id="IPR013342">
    <property type="entry name" value="Mandelate_racemase_C"/>
</dbReference>
<dbReference type="RefSeq" id="WP_168006119.1">
    <property type="nucleotide sequence ID" value="NZ_JAATHJ010000009.1"/>
</dbReference>
<evidence type="ECO:0000256" key="6">
    <source>
        <dbReference type="NCBIfam" id="TIGR01928"/>
    </source>
</evidence>
<keyword evidence="3" id="KW-0460">Magnesium</keyword>
<name>A0A969TV04_9BACI</name>
<sequence>MQIKEVIIRELVMKLKHPFTTSVGTETEKAFLLAEVRTEKGVSGWGEGVSITEPIYNEETVSTNWAVLREQLLPTLFHTTVHHPDDAARAFQYVRRNYNAKALLDGAIWDAYAKEAEKPLYEVLGGEKRPVDVGISIGIKPSMTDVLDTITKAVDEGYKRIKVKVKPGWDIDLLKLIRARFPDIALMADANCAYTLADIDHLKRFDDFKLMMIEQPLAEDDIIDHAGLQRELRTPICLDESLHSDEDVRKALELDSCRIVNMKIGRVGGLSEARRIHTRCKQEGVPLWCGGMLEAGIGRAHNLALTTLPGFTLPGDTAPSSHYWEQDIIQPEVEMAEGQILLPQQPGIGFEPDMDRIHALTVRSQTFENR</sequence>
<dbReference type="CDD" id="cd03317">
    <property type="entry name" value="NAAAR"/>
    <property type="match status" value="1"/>
</dbReference>
<dbReference type="GO" id="GO:0046872">
    <property type="term" value="F:metal ion binding"/>
    <property type="evidence" value="ECO:0007669"/>
    <property type="project" value="UniProtKB-KW"/>
</dbReference>
<reference evidence="8 9" key="1">
    <citation type="submission" date="2020-03" db="EMBL/GenBank/DDBJ databases">
        <title>Assessment of the enzymatic potential of alkaline-tolerant lipase obtained from Bacillus luteus H11 (technogenic soil) for the bioremediation of saline soils contaminated with petroleum substances.</title>
        <authorList>
            <person name="Kalwasinska A."/>
        </authorList>
    </citation>
    <scope>NUCLEOTIDE SEQUENCE [LARGE SCALE GENOMIC DNA]</scope>
    <source>
        <strain evidence="8 9">H11</strain>
    </source>
</reference>
<dbReference type="SFLD" id="SFLDS00001">
    <property type="entry name" value="Enolase"/>
    <property type="match status" value="1"/>
</dbReference>
<feature type="domain" description="Mandelate racemase/muconate lactonizing enzyme C-terminal" evidence="7">
    <location>
        <begin position="143"/>
        <end position="235"/>
    </location>
</feature>
<keyword evidence="4 8" id="KW-0456">Lyase</keyword>
<evidence type="ECO:0000256" key="1">
    <source>
        <dbReference type="ARBA" id="ARBA00001968"/>
    </source>
</evidence>
<evidence type="ECO:0000313" key="8">
    <source>
        <dbReference type="EMBL" id="NJP37506.1"/>
    </source>
</evidence>
<dbReference type="Proteomes" id="UP000752012">
    <property type="component" value="Unassembled WGS sequence"/>
</dbReference>
<evidence type="ECO:0000259" key="7">
    <source>
        <dbReference type="SMART" id="SM00922"/>
    </source>
</evidence>
<dbReference type="PANTHER" id="PTHR48073">
    <property type="entry name" value="O-SUCCINYLBENZOATE SYNTHASE-RELATED"/>
    <property type="match status" value="1"/>
</dbReference>
<dbReference type="Gene3D" id="3.20.20.120">
    <property type="entry name" value="Enolase-like C-terminal domain"/>
    <property type="match status" value="1"/>
</dbReference>
<dbReference type="GO" id="GO:0016854">
    <property type="term" value="F:racemase and epimerase activity"/>
    <property type="evidence" value="ECO:0007669"/>
    <property type="project" value="UniProtKB-ARBA"/>
</dbReference>
<dbReference type="SUPFAM" id="SSF51604">
    <property type="entry name" value="Enolase C-terminal domain-like"/>
    <property type="match status" value="1"/>
</dbReference>
<dbReference type="GO" id="GO:0043748">
    <property type="term" value="F:O-succinylbenzoate synthase activity"/>
    <property type="evidence" value="ECO:0007669"/>
    <property type="project" value="UniProtKB-EC"/>
</dbReference>
<dbReference type="InterPro" id="IPR010197">
    <property type="entry name" value="OSBS/NAAAR"/>
</dbReference>
<dbReference type="InterPro" id="IPR029065">
    <property type="entry name" value="Enolase_C-like"/>
</dbReference>
<dbReference type="SMART" id="SM00922">
    <property type="entry name" value="MR_MLE"/>
    <property type="match status" value="1"/>
</dbReference>
<dbReference type="SFLD" id="SFLDF00009">
    <property type="entry name" value="o-succinylbenzoate_synthase"/>
    <property type="match status" value="1"/>
</dbReference>
<evidence type="ECO:0000256" key="5">
    <source>
        <dbReference type="ARBA" id="ARBA00029491"/>
    </source>
</evidence>
<comment type="cofactor">
    <cofactor evidence="1">
        <name>a divalent metal cation</name>
        <dbReference type="ChEBI" id="CHEBI:60240"/>
    </cofactor>
</comment>
<dbReference type="NCBIfam" id="TIGR01928">
    <property type="entry name" value="menC_lowGC_arch"/>
    <property type="match status" value="1"/>
</dbReference>
<dbReference type="Pfam" id="PF02746">
    <property type="entry name" value="MR_MLE_N"/>
    <property type="match status" value="1"/>
</dbReference>
<proteinExistence type="predicted"/>
<keyword evidence="2" id="KW-0479">Metal-binding</keyword>
<dbReference type="EC" id="4.2.1.113" evidence="5 6"/>
<dbReference type="PANTHER" id="PTHR48073:SF5">
    <property type="entry name" value="O-SUCCINYLBENZOATE SYNTHASE"/>
    <property type="match status" value="1"/>
</dbReference>
<protein>
    <recommendedName>
        <fullName evidence="5 6">o-succinylbenzoate synthase</fullName>
        <ecNumber evidence="5 6">4.2.1.113</ecNumber>
    </recommendedName>
</protein>
<evidence type="ECO:0000256" key="2">
    <source>
        <dbReference type="ARBA" id="ARBA00022723"/>
    </source>
</evidence>
<evidence type="ECO:0000256" key="3">
    <source>
        <dbReference type="ARBA" id="ARBA00022842"/>
    </source>
</evidence>
<dbReference type="InterPro" id="IPR013341">
    <property type="entry name" value="Mandelate_racemase_N_dom"/>
</dbReference>
<dbReference type="EMBL" id="JAATHJ010000009">
    <property type="protein sequence ID" value="NJP37506.1"/>
    <property type="molecule type" value="Genomic_DNA"/>
</dbReference>